<reference evidence="1" key="1">
    <citation type="submission" date="2018-04" db="EMBL/GenBank/DDBJ databases">
        <title>Transcriptome assembly of Sipha flava.</title>
        <authorList>
            <person name="Scully E.D."/>
            <person name="Geib S.M."/>
            <person name="Palmer N.A."/>
            <person name="Koch K."/>
            <person name="Bradshaw J."/>
            <person name="Heng-Moss T."/>
            <person name="Sarath G."/>
        </authorList>
    </citation>
    <scope>NUCLEOTIDE SEQUENCE</scope>
</reference>
<protein>
    <submittedName>
        <fullName evidence="1">Uncharacterized protein</fullName>
    </submittedName>
</protein>
<sequence>MKLDSNFFYKVYVKSDSVKFQLNNNRITISHNNFQRIQFCSACINACIIEKSNKLNFYQTVIDDVYKAIKYEMLYLPPECIRCDFISTYIKDYNFKMDNMKDEDKSFILELQLLYHEKFAEIILQPESTIIITE</sequence>
<gene>
    <name evidence="1" type="ORF">g.157377</name>
</gene>
<dbReference type="AlphaFoldDB" id="A0A2S2QMN3"/>
<proteinExistence type="predicted"/>
<dbReference type="EMBL" id="GGMS01009740">
    <property type="protein sequence ID" value="MBY78943.1"/>
    <property type="molecule type" value="Transcribed_RNA"/>
</dbReference>
<evidence type="ECO:0000313" key="1">
    <source>
        <dbReference type="EMBL" id="MBY78943.1"/>
    </source>
</evidence>
<name>A0A2S2QMN3_9HEMI</name>
<organism evidence="1">
    <name type="scientific">Sipha flava</name>
    <name type="common">yellow sugarcane aphid</name>
    <dbReference type="NCBI Taxonomy" id="143950"/>
    <lineage>
        <taxon>Eukaryota</taxon>
        <taxon>Metazoa</taxon>
        <taxon>Ecdysozoa</taxon>
        <taxon>Arthropoda</taxon>
        <taxon>Hexapoda</taxon>
        <taxon>Insecta</taxon>
        <taxon>Pterygota</taxon>
        <taxon>Neoptera</taxon>
        <taxon>Paraneoptera</taxon>
        <taxon>Hemiptera</taxon>
        <taxon>Sternorrhyncha</taxon>
        <taxon>Aphidomorpha</taxon>
        <taxon>Aphidoidea</taxon>
        <taxon>Aphididae</taxon>
        <taxon>Sipha</taxon>
    </lineage>
</organism>
<accession>A0A2S2QMN3</accession>